<dbReference type="EMBL" id="JANCMU010000002">
    <property type="protein sequence ID" value="MDG4945711.1"/>
    <property type="molecule type" value="Genomic_DNA"/>
</dbReference>
<sequence length="273" mass="32353">MKRNLFFSKDINKTLVKYNSDINIVGSIPDYHLIIKALPILNRDADELYKILVKENEFNLRTEKSRKRFMNALSSAFVHEEREINDFTSRVMESDEIDQDSKIIFLFWLFSINNRLFKEVNKHVFFKYYYMGRAELPAADVQAFLKDFISTKPELKSQWSEETVKTIASKYLTLLKKMNLLEGSRKKSFCFVTISDELIACLIHLYTLLGQQNSNFLEHEFASWMFISKESILERFKRLGKRDWIKMHYTGDSLKVESNFNNKNIIDGIFRRS</sequence>
<comment type="caution">
    <text evidence="1">The sequence shown here is derived from an EMBL/GenBank/DDBJ whole genome shotgun (WGS) entry which is preliminary data.</text>
</comment>
<keyword evidence="2" id="KW-1185">Reference proteome</keyword>
<organism evidence="1 2">
    <name type="scientific">Profundicola chukchiensis</name>
    <dbReference type="NCBI Taxonomy" id="2961959"/>
    <lineage>
        <taxon>Bacteria</taxon>
        <taxon>Pseudomonadati</taxon>
        <taxon>Bacteroidota</taxon>
        <taxon>Flavobacteriia</taxon>
        <taxon>Flavobacteriales</taxon>
        <taxon>Weeksellaceae</taxon>
        <taxon>Profundicola</taxon>
    </lineage>
</organism>
<protein>
    <submittedName>
        <fullName evidence="1">DUF1819 family protein</fullName>
    </submittedName>
</protein>
<dbReference type="Gene3D" id="1.10.3540.10">
    <property type="entry name" value="uncharacterized protein from magnetospirillum magneticum domain"/>
    <property type="match status" value="1"/>
</dbReference>
<dbReference type="AlphaFoldDB" id="A0A9X4MVL0"/>
<proteinExistence type="predicted"/>
<name>A0A9X4MVL0_9FLAO</name>
<reference evidence="1" key="1">
    <citation type="submission" date="2022-07" db="EMBL/GenBank/DDBJ databases">
        <title>Description and genome-wide analysis of Profundicola chukchiensis gen. nov., sp. nov., marine bacteria isolated from bottom sediments of the Chukchi Sea.</title>
        <authorList>
            <person name="Romanenko L."/>
            <person name="Otstavnykh N."/>
            <person name="Kurilenko V."/>
            <person name="Eremeev V."/>
            <person name="Velansky P."/>
            <person name="Mikhailov V."/>
            <person name="Isaeva M."/>
        </authorList>
    </citation>
    <scope>NUCLEOTIDE SEQUENCE</scope>
    <source>
        <strain evidence="1">KMM 9713</strain>
    </source>
</reference>
<gene>
    <name evidence="1" type="ORF">NMK71_04735</name>
</gene>
<accession>A0A9X4MVL0</accession>
<evidence type="ECO:0000313" key="2">
    <source>
        <dbReference type="Proteomes" id="UP001152599"/>
    </source>
</evidence>
<dbReference type="Proteomes" id="UP001152599">
    <property type="component" value="Unassembled WGS sequence"/>
</dbReference>
<dbReference type="InterPro" id="IPR023137">
    <property type="entry name" value="BrxA_sf"/>
</dbReference>
<dbReference type="InterPro" id="IPR014948">
    <property type="entry name" value="BrxA"/>
</dbReference>
<evidence type="ECO:0000313" key="1">
    <source>
        <dbReference type="EMBL" id="MDG4945711.1"/>
    </source>
</evidence>
<dbReference type="Pfam" id="PF08849">
    <property type="entry name" value="BrxA"/>
    <property type="match status" value="1"/>
</dbReference>
<dbReference type="RefSeq" id="WP_304420277.1">
    <property type="nucleotide sequence ID" value="NZ_JANCMU010000002.1"/>
</dbReference>